<dbReference type="AlphaFoldDB" id="K0T769"/>
<accession>K0T769</accession>
<evidence type="ECO:0000313" key="4">
    <source>
        <dbReference type="Proteomes" id="UP000266841"/>
    </source>
</evidence>
<feature type="transmembrane region" description="Helical" evidence="2">
    <location>
        <begin position="203"/>
        <end position="220"/>
    </location>
</feature>
<protein>
    <submittedName>
        <fullName evidence="3">Uncharacterized protein</fullName>
    </submittedName>
</protein>
<feature type="compositionally biased region" description="Basic residues" evidence="1">
    <location>
        <begin position="31"/>
        <end position="41"/>
    </location>
</feature>
<keyword evidence="2" id="KW-1133">Transmembrane helix</keyword>
<organism evidence="3 4">
    <name type="scientific">Thalassiosira oceanica</name>
    <name type="common">Marine diatom</name>
    <dbReference type="NCBI Taxonomy" id="159749"/>
    <lineage>
        <taxon>Eukaryota</taxon>
        <taxon>Sar</taxon>
        <taxon>Stramenopiles</taxon>
        <taxon>Ochrophyta</taxon>
        <taxon>Bacillariophyta</taxon>
        <taxon>Coscinodiscophyceae</taxon>
        <taxon>Thalassiosirophycidae</taxon>
        <taxon>Thalassiosirales</taxon>
        <taxon>Thalassiosiraceae</taxon>
        <taxon>Thalassiosira</taxon>
    </lineage>
</organism>
<comment type="caution">
    <text evidence="3">The sequence shown here is derived from an EMBL/GenBank/DDBJ whole genome shotgun (WGS) entry which is preliminary data.</text>
</comment>
<keyword evidence="4" id="KW-1185">Reference proteome</keyword>
<evidence type="ECO:0000256" key="1">
    <source>
        <dbReference type="SAM" id="MobiDB-lite"/>
    </source>
</evidence>
<keyword evidence="2" id="KW-0472">Membrane</keyword>
<proteinExistence type="predicted"/>
<gene>
    <name evidence="3" type="ORF">THAOC_04868</name>
</gene>
<dbReference type="OrthoDB" id="56993at2759"/>
<sequence length="413" mass="45888">MNDMAMGDHDDDGNLRGSMHEDDARHDRRSMMRKLHSRTRNRSFTDQHGGGGNDAAADGGDLDDSYANEILEEVQAAHEEDEYNLAGRADGGVMNFLGNNNSGHDMGDDDAEQTYADEQDENLTALDYAGIDSSARSASGALLGRSDAGVVGHPVMTEAPIDIGYDVAAYRKNPFLRSGKRKRSPTVVYVTKETLHKRRAQQVAYLIAALSTVFLFMFFLEQRKLSHYAMVQSPISLSAYLAGEGTELKDKKGEYTTGLEDLGLQELASAEVAEVQFNEPAEGEQQPVVEVGGDAAGLPGQLQHQPPVFPEDRFDTLRRLVVEQGASEDSVFDIQPMTPQRKALNWLAFEDGMRLTPDNDHWIKKIVQRYALATFYFSTNGQTWDNSYHFLTEIDECNWNGKVKNCEFSLDLT</sequence>
<name>K0T769_THAOC</name>
<evidence type="ECO:0000256" key="2">
    <source>
        <dbReference type="SAM" id="Phobius"/>
    </source>
</evidence>
<keyword evidence="2" id="KW-0812">Transmembrane</keyword>
<reference evidence="3 4" key="1">
    <citation type="journal article" date="2012" name="Genome Biol.">
        <title>Genome and low-iron response of an oceanic diatom adapted to chronic iron limitation.</title>
        <authorList>
            <person name="Lommer M."/>
            <person name="Specht M."/>
            <person name="Roy A.S."/>
            <person name="Kraemer L."/>
            <person name="Andreson R."/>
            <person name="Gutowska M.A."/>
            <person name="Wolf J."/>
            <person name="Bergner S.V."/>
            <person name="Schilhabel M.B."/>
            <person name="Klostermeier U.C."/>
            <person name="Beiko R.G."/>
            <person name="Rosenstiel P."/>
            <person name="Hippler M."/>
            <person name="Laroche J."/>
        </authorList>
    </citation>
    <scope>NUCLEOTIDE SEQUENCE [LARGE SCALE GENOMIC DNA]</scope>
    <source>
        <strain evidence="3 4">CCMP1005</strain>
    </source>
</reference>
<feature type="region of interest" description="Disordered" evidence="1">
    <location>
        <begin position="1"/>
        <end position="63"/>
    </location>
</feature>
<dbReference type="Proteomes" id="UP000266841">
    <property type="component" value="Unassembled WGS sequence"/>
</dbReference>
<feature type="compositionally biased region" description="Basic and acidic residues" evidence="1">
    <location>
        <begin position="1"/>
        <end position="30"/>
    </location>
</feature>
<evidence type="ECO:0000313" key="3">
    <source>
        <dbReference type="EMBL" id="EJK73505.1"/>
    </source>
</evidence>
<dbReference type="EMBL" id="AGNL01004449">
    <property type="protein sequence ID" value="EJK73505.1"/>
    <property type="molecule type" value="Genomic_DNA"/>
</dbReference>